<accession>A0A9P6N165</accession>
<dbReference type="Proteomes" id="UP000703661">
    <property type="component" value="Unassembled WGS sequence"/>
</dbReference>
<proteinExistence type="predicted"/>
<dbReference type="PROSITE" id="PS50249">
    <property type="entry name" value="MPN"/>
    <property type="match status" value="1"/>
</dbReference>
<feature type="region of interest" description="Disordered" evidence="1">
    <location>
        <begin position="233"/>
        <end position="278"/>
    </location>
</feature>
<dbReference type="InterPro" id="IPR000555">
    <property type="entry name" value="JAMM/MPN+_dom"/>
</dbReference>
<dbReference type="SMART" id="SM00232">
    <property type="entry name" value="JAB_MPN"/>
    <property type="match status" value="1"/>
</dbReference>
<reference evidence="3" key="1">
    <citation type="journal article" date="2020" name="Fungal Divers.">
        <title>Resolving the Mortierellaceae phylogeny through synthesis of multi-gene phylogenetics and phylogenomics.</title>
        <authorList>
            <person name="Vandepol N."/>
            <person name="Liber J."/>
            <person name="Desiro A."/>
            <person name="Na H."/>
            <person name="Kennedy M."/>
            <person name="Barry K."/>
            <person name="Grigoriev I.V."/>
            <person name="Miller A.N."/>
            <person name="O'Donnell K."/>
            <person name="Stajich J.E."/>
            <person name="Bonito G."/>
        </authorList>
    </citation>
    <scope>NUCLEOTIDE SEQUENCE</scope>
    <source>
        <strain evidence="3">NRRL 2769</strain>
    </source>
</reference>
<dbReference type="Gene3D" id="3.40.140.10">
    <property type="entry name" value="Cytidine Deaminase, domain 2"/>
    <property type="match status" value="1"/>
</dbReference>
<feature type="domain" description="MPN" evidence="2">
    <location>
        <begin position="10"/>
        <end position="155"/>
    </location>
</feature>
<dbReference type="InterPro" id="IPR037518">
    <property type="entry name" value="MPN"/>
</dbReference>
<comment type="caution">
    <text evidence="3">The sequence shown here is derived from an EMBL/GenBank/DDBJ whole genome shotgun (WGS) entry which is preliminary data.</text>
</comment>
<dbReference type="PANTHER" id="PTHR10410">
    <property type="entry name" value="EUKARYOTIC TRANSLATION INITIATION FACTOR 3 -RELATED"/>
    <property type="match status" value="1"/>
</dbReference>
<evidence type="ECO:0000313" key="3">
    <source>
        <dbReference type="EMBL" id="KAG0021310.1"/>
    </source>
</evidence>
<dbReference type="SUPFAM" id="SSF102712">
    <property type="entry name" value="JAB1/MPN domain"/>
    <property type="match status" value="1"/>
</dbReference>
<protein>
    <submittedName>
        <fullName evidence="3">BRCA1 BRCA2-containing complex, subunit 3</fullName>
    </submittedName>
</protein>
<evidence type="ECO:0000313" key="4">
    <source>
        <dbReference type="Proteomes" id="UP000703661"/>
    </source>
</evidence>
<dbReference type="EMBL" id="JAAAID010000167">
    <property type="protein sequence ID" value="KAG0021310.1"/>
    <property type="molecule type" value="Genomic_DNA"/>
</dbReference>
<name>A0A9P6N165_9FUNG</name>
<organism evidence="3 4">
    <name type="scientific">Entomortierella chlamydospora</name>
    <dbReference type="NCBI Taxonomy" id="101097"/>
    <lineage>
        <taxon>Eukaryota</taxon>
        <taxon>Fungi</taxon>
        <taxon>Fungi incertae sedis</taxon>
        <taxon>Mucoromycota</taxon>
        <taxon>Mortierellomycotina</taxon>
        <taxon>Mortierellomycetes</taxon>
        <taxon>Mortierellales</taxon>
        <taxon>Mortierellaceae</taxon>
        <taxon>Entomortierella</taxon>
    </lineage>
</organism>
<dbReference type="Pfam" id="PF18110">
    <property type="entry name" value="BRCC36_C"/>
    <property type="match status" value="1"/>
</dbReference>
<dbReference type="GO" id="GO:0008237">
    <property type="term" value="F:metallopeptidase activity"/>
    <property type="evidence" value="ECO:0007669"/>
    <property type="project" value="InterPro"/>
</dbReference>
<evidence type="ECO:0000256" key="1">
    <source>
        <dbReference type="SAM" id="MobiDB-lite"/>
    </source>
</evidence>
<dbReference type="InterPro" id="IPR040749">
    <property type="entry name" value="BRCC36_C"/>
</dbReference>
<dbReference type="AlphaFoldDB" id="A0A9P6N165"/>
<keyword evidence="4" id="KW-1185">Reference proteome</keyword>
<sequence>MSRSSSLSRVLVQSNVLHILLAHALSTEKEEIMGMLMGDWIKEGATEIARVDGVSLLTRSEKRKDRVEIGPEQLTMAAIEAEEITKATGKTTRVIGWYHSHPHITVFPSHVDLRTQLSQQLMDERFIGMIVSCFNTDSELSNKIQVTCFQSRPSDGAACQHIKLPFSVLNENPLESLTLPKLLEIPERIFDEQRQSFYKSIPMTAASSLPTKSSAKSGRENSKSPFLARAFSFSSTSSQKDREGDTIMSPISDGELEEQIIGKSRSDRGSMDDIPSEELSTKYIQKTMSIPDRMTFIRNSGVYVQSLSSLVDNLVGPTLQMLVDREQYNQSLVKMHPWA</sequence>
<evidence type="ECO:0000259" key="2">
    <source>
        <dbReference type="PROSITE" id="PS50249"/>
    </source>
</evidence>
<dbReference type="Pfam" id="PF01398">
    <property type="entry name" value="JAB"/>
    <property type="match status" value="1"/>
</dbReference>
<dbReference type="InterPro" id="IPR050242">
    <property type="entry name" value="JAMM_MPN+_peptidase_M67A"/>
</dbReference>
<gene>
    <name evidence="3" type="primary">BRCC3</name>
    <name evidence="3" type="ORF">BGZ80_002679</name>
</gene>